<evidence type="ECO:0000256" key="6">
    <source>
        <dbReference type="ARBA" id="ARBA00023110"/>
    </source>
</evidence>
<evidence type="ECO:0000313" key="17">
    <source>
        <dbReference type="Proteomes" id="UP000233419"/>
    </source>
</evidence>
<dbReference type="GO" id="GO:0051301">
    <property type="term" value="P:cell division"/>
    <property type="evidence" value="ECO:0007669"/>
    <property type="project" value="UniProtKB-KW"/>
</dbReference>
<dbReference type="FunFam" id="3.10.50.40:FF:000001">
    <property type="entry name" value="Trigger factor"/>
    <property type="match status" value="1"/>
</dbReference>
<keyword evidence="9 12" id="KW-0131">Cell cycle</keyword>
<dbReference type="GO" id="GO:0006457">
    <property type="term" value="P:protein folding"/>
    <property type="evidence" value="ECO:0007669"/>
    <property type="project" value="UniProtKB-UniRule"/>
</dbReference>
<proteinExistence type="inferred from homology"/>
<evidence type="ECO:0000256" key="13">
    <source>
        <dbReference type="PROSITE-ProRule" id="PRU00277"/>
    </source>
</evidence>
<evidence type="ECO:0000256" key="12">
    <source>
        <dbReference type="HAMAP-Rule" id="MF_00303"/>
    </source>
</evidence>
<dbReference type="RefSeq" id="WP_027048025.1">
    <property type="nucleotide sequence ID" value="NZ_CP025257.1"/>
</dbReference>
<dbReference type="InterPro" id="IPR005215">
    <property type="entry name" value="Trig_fac"/>
</dbReference>
<comment type="catalytic activity">
    <reaction evidence="1 12 13">
        <text>[protein]-peptidylproline (omega=180) = [protein]-peptidylproline (omega=0)</text>
        <dbReference type="Rhea" id="RHEA:16237"/>
        <dbReference type="Rhea" id="RHEA-COMP:10747"/>
        <dbReference type="Rhea" id="RHEA-COMP:10748"/>
        <dbReference type="ChEBI" id="CHEBI:83833"/>
        <dbReference type="ChEBI" id="CHEBI:83834"/>
        <dbReference type="EC" id="5.2.1.8"/>
    </reaction>
</comment>
<dbReference type="InterPro" id="IPR037041">
    <property type="entry name" value="Trigger_fac_C_sf"/>
</dbReference>
<keyword evidence="7 12" id="KW-0143">Chaperone</keyword>
<dbReference type="SUPFAM" id="SSF54534">
    <property type="entry name" value="FKBP-like"/>
    <property type="match status" value="1"/>
</dbReference>
<dbReference type="Gene3D" id="3.10.50.40">
    <property type="match status" value="1"/>
</dbReference>
<evidence type="ECO:0000256" key="1">
    <source>
        <dbReference type="ARBA" id="ARBA00000971"/>
    </source>
</evidence>
<reference evidence="16 17" key="1">
    <citation type="submission" date="2017-12" db="EMBL/GenBank/DDBJ databases">
        <title>Mesoplasma syrphidae YJS, Complete Genome.</title>
        <authorList>
            <person name="Knight T.F."/>
            <person name="Citino T."/>
            <person name="Rubinstein R."/>
            <person name="Neuschaefer Z."/>
        </authorList>
    </citation>
    <scope>NUCLEOTIDE SEQUENCE [LARGE SCALE GENOMIC DNA]</scope>
    <source>
        <strain evidence="16 17">YJS</strain>
    </source>
</reference>
<comment type="similarity">
    <text evidence="2 12 14">Belongs to the FKBP-type PPIase family. Tig subfamily.</text>
</comment>
<dbReference type="GO" id="GO:0003755">
    <property type="term" value="F:peptidyl-prolyl cis-trans isomerase activity"/>
    <property type="evidence" value="ECO:0007669"/>
    <property type="project" value="UniProtKB-UniRule"/>
</dbReference>
<evidence type="ECO:0000256" key="5">
    <source>
        <dbReference type="ARBA" id="ARBA00022618"/>
    </source>
</evidence>
<sequence length="428" mass="48103">MKFAESKIIEQGQGKWTVTIDGQEWATILTKAKNRLKSNVEVPGFRKGKAPQKEVDKYLTPSKIFNEGFRMAIQPAFEFARNSDVKIEPMNSPSPVPFKVSEKEIIIDFFFDLRPEIKLGKYTGIKSVEKQSIEVTEEEIDTAITQYQQQFAMEKPKANDAKIAEGDAVTFDFKGYVDDVPFKGGEAKGHKLIIGSNQFIPGFETSMIGLGLGDNQAISVTFPTEYAPELAGKEAKFVLNITAISERILPNRDDELAKDLNIPGVENFEQLKEKIKNEFQTRKAQGLKAQFVNEVIGEIIKGSTVELPKSAIDSQVQEMKKEFEQEVQKQGLTLKAYKKATGLTDKDIEAEILGDAKAKLEGYLVTSEIKAKEKFEATEEQIDSKYQDLASQFGVEIDYIKNIIKPDQIKVELLNDLLNDFLYENNGK</sequence>
<dbReference type="GO" id="GO:0005737">
    <property type="term" value="C:cytoplasm"/>
    <property type="evidence" value="ECO:0007669"/>
    <property type="project" value="UniProtKB-SubCell"/>
</dbReference>
<keyword evidence="5 12" id="KW-0132">Cell division</keyword>
<dbReference type="Gene3D" id="1.10.3120.10">
    <property type="entry name" value="Trigger factor, C-terminal domain"/>
    <property type="match status" value="1"/>
</dbReference>
<dbReference type="KEGG" id="msyr:CXP39_02320"/>
<dbReference type="InterPro" id="IPR027304">
    <property type="entry name" value="Trigger_fact/SurA_dom_sf"/>
</dbReference>
<accession>A0A2K9BK57</accession>
<comment type="subcellular location">
    <subcellularLocation>
        <location evidence="12">Cytoplasm</location>
    </subcellularLocation>
    <text evidence="12">About half TF is bound to the ribosome near the polypeptide exit tunnel while the other half is free in the cytoplasm.</text>
</comment>
<dbReference type="GO" id="GO:0015031">
    <property type="term" value="P:protein transport"/>
    <property type="evidence" value="ECO:0007669"/>
    <property type="project" value="UniProtKB-UniRule"/>
</dbReference>
<dbReference type="SUPFAM" id="SSF109998">
    <property type="entry name" value="Triger factor/SurA peptide-binding domain-like"/>
    <property type="match status" value="1"/>
</dbReference>
<gene>
    <name evidence="12 16" type="primary">tig</name>
    <name evidence="16" type="ORF">CXP39_02320</name>
</gene>
<evidence type="ECO:0000256" key="3">
    <source>
        <dbReference type="ARBA" id="ARBA00013194"/>
    </source>
</evidence>
<dbReference type="PIRSF" id="PIRSF003095">
    <property type="entry name" value="Trigger_factor"/>
    <property type="match status" value="1"/>
</dbReference>
<protein>
    <recommendedName>
        <fullName evidence="4 12">Trigger factor</fullName>
        <shortName evidence="12">TF</shortName>
        <ecNumber evidence="3 12">5.2.1.8</ecNumber>
    </recommendedName>
    <alternativeName>
        <fullName evidence="11 12">PPIase</fullName>
    </alternativeName>
</protein>
<evidence type="ECO:0000256" key="4">
    <source>
        <dbReference type="ARBA" id="ARBA00016902"/>
    </source>
</evidence>
<evidence type="ECO:0000256" key="9">
    <source>
        <dbReference type="ARBA" id="ARBA00023306"/>
    </source>
</evidence>
<comment type="function">
    <text evidence="10 12">Involved in protein export. Acts as a chaperone by maintaining the newly synthesized protein in an open conformation. Functions as a peptidyl-prolyl cis-trans isomerase.</text>
</comment>
<evidence type="ECO:0000313" key="16">
    <source>
        <dbReference type="EMBL" id="AUF83626.1"/>
    </source>
</evidence>
<dbReference type="InterPro" id="IPR046357">
    <property type="entry name" value="PPIase_dom_sf"/>
</dbReference>
<organism evidence="16 17">
    <name type="scientific">Mesoplasma syrphidae</name>
    <dbReference type="NCBI Taxonomy" id="225999"/>
    <lineage>
        <taxon>Bacteria</taxon>
        <taxon>Bacillati</taxon>
        <taxon>Mycoplasmatota</taxon>
        <taxon>Mollicutes</taxon>
        <taxon>Entomoplasmatales</taxon>
        <taxon>Entomoplasmataceae</taxon>
        <taxon>Mesoplasma</taxon>
    </lineage>
</organism>
<name>A0A2K9BK57_9MOLU</name>
<keyword evidence="12" id="KW-0963">Cytoplasm</keyword>
<evidence type="ECO:0000256" key="11">
    <source>
        <dbReference type="ARBA" id="ARBA00029986"/>
    </source>
</evidence>
<evidence type="ECO:0000256" key="14">
    <source>
        <dbReference type="RuleBase" id="RU003914"/>
    </source>
</evidence>
<evidence type="ECO:0000256" key="7">
    <source>
        <dbReference type="ARBA" id="ARBA00023186"/>
    </source>
</evidence>
<dbReference type="Proteomes" id="UP000233419">
    <property type="component" value="Chromosome"/>
</dbReference>
<dbReference type="AlphaFoldDB" id="A0A2K9BK57"/>
<feature type="domain" description="PPIase FKBP-type" evidence="15">
    <location>
        <begin position="166"/>
        <end position="253"/>
    </location>
</feature>
<comment type="domain">
    <text evidence="12">Consists of 3 domains; the N-terminus binds the ribosome, the middle domain has PPIase activity, while the C-terminus has intrinsic chaperone activity on its own.</text>
</comment>
<dbReference type="Pfam" id="PF05698">
    <property type="entry name" value="Trigger_C"/>
    <property type="match status" value="1"/>
</dbReference>
<dbReference type="Gene3D" id="3.30.70.1050">
    <property type="entry name" value="Trigger factor ribosome-binding domain"/>
    <property type="match status" value="1"/>
</dbReference>
<dbReference type="InterPro" id="IPR008880">
    <property type="entry name" value="Trigger_fac_C"/>
</dbReference>
<dbReference type="HAMAP" id="MF_00303">
    <property type="entry name" value="Trigger_factor_Tig"/>
    <property type="match status" value="1"/>
</dbReference>
<dbReference type="PROSITE" id="PS50059">
    <property type="entry name" value="FKBP_PPIASE"/>
    <property type="match status" value="1"/>
</dbReference>
<evidence type="ECO:0000259" key="15">
    <source>
        <dbReference type="PROSITE" id="PS50059"/>
    </source>
</evidence>
<dbReference type="Pfam" id="PF05697">
    <property type="entry name" value="Trigger_N"/>
    <property type="match status" value="1"/>
</dbReference>
<keyword evidence="8 12" id="KW-0413">Isomerase</keyword>
<dbReference type="OrthoDB" id="9767721at2"/>
<dbReference type="Pfam" id="PF00254">
    <property type="entry name" value="FKBP_C"/>
    <property type="match status" value="1"/>
</dbReference>
<dbReference type="InterPro" id="IPR036611">
    <property type="entry name" value="Trigger_fac_ribosome-bd_sf"/>
</dbReference>
<evidence type="ECO:0000256" key="2">
    <source>
        <dbReference type="ARBA" id="ARBA00005464"/>
    </source>
</evidence>
<dbReference type="EMBL" id="CP025257">
    <property type="protein sequence ID" value="AUF83626.1"/>
    <property type="molecule type" value="Genomic_DNA"/>
</dbReference>
<dbReference type="InterPro" id="IPR001179">
    <property type="entry name" value="PPIase_FKBP_dom"/>
</dbReference>
<evidence type="ECO:0000256" key="10">
    <source>
        <dbReference type="ARBA" id="ARBA00024849"/>
    </source>
</evidence>
<dbReference type="EC" id="5.2.1.8" evidence="3 12"/>
<keyword evidence="17" id="KW-1185">Reference proteome</keyword>
<dbReference type="SUPFAM" id="SSF102735">
    <property type="entry name" value="Trigger factor ribosome-binding domain"/>
    <property type="match status" value="1"/>
</dbReference>
<evidence type="ECO:0000256" key="8">
    <source>
        <dbReference type="ARBA" id="ARBA00023235"/>
    </source>
</evidence>
<dbReference type="NCBIfam" id="TIGR00115">
    <property type="entry name" value="tig"/>
    <property type="match status" value="1"/>
</dbReference>
<keyword evidence="6 12" id="KW-0697">Rotamase</keyword>
<dbReference type="InterPro" id="IPR008881">
    <property type="entry name" value="Trigger_fac_ribosome-bd_bac"/>
</dbReference>